<feature type="repeat" description="PPR" evidence="2">
    <location>
        <begin position="488"/>
        <end position="518"/>
    </location>
</feature>
<dbReference type="PANTHER" id="PTHR47926:SF537">
    <property type="entry name" value="PENTACOTRIPEPTIDE-REPEAT REGION OF PRORP DOMAIN-CONTAINING PROTEIN"/>
    <property type="match status" value="1"/>
</dbReference>
<dbReference type="InterPro" id="IPR046848">
    <property type="entry name" value="E_motif"/>
</dbReference>
<feature type="domain" description="DYW" evidence="4">
    <location>
        <begin position="734"/>
        <end position="820"/>
    </location>
</feature>
<dbReference type="Pfam" id="PF13041">
    <property type="entry name" value="PPR_2"/>
    <property type="match status" value="3"/>
</dbReference>
<evidence type="ECO:0000256" key="1">
    <source>
        <dbReference type="ARBA" id="ARBA00022737"/>
    </source>
</evidence>
<comment type="caution">
    <text evidence="5">The sequence shown here is derived from an EMBL/GenBank/DDBJ whole genome shotgun (WGS) entry which is preliminary data.</text>
</comment>
<feature type="repeat" description="PPR" evidence="2">
    <location>
        <begin position="519"/>
        <end position="553"/>
    </location>
</feature>
<accession>A0A843VI18</accession>
<dbReference type="Pfam" id="PF14432">
    <property type="entry name" value="DYW_deaminase"/>
    <property type="match status" value="1"/>
</dbReference>
<keyword evidence="6" id="KW-1185">Reference proteome</keyword>
<dbReference type="FunFam" id="1.25.40.10:FF:001050">
    <property type="entry name" value="Pentatricopeptide repeat-containing protein At2g33760"/>
    <property type="match status" value="1"/>
</dbReference>
<dbReference type="GO" id="GO:0008270">
    <property type="term" value="F:zinc ion binding"/>
    <property type="evidence" value="ECO:0007669"/>
    <property type="project" value="InterPro"/>
</dbReference>
<dbReference type="GO" id="GO:0009451">
    <property type="term" value="P:RNA modification"/>
    <property type="evidence" value="ECO:0007669"/>
    <property type="project" value="InterPro"/>
</dbReference>
<feature type="region of interest" description="Disordered" evidence="3">
    <location>
        <begin position="1"/>
        <end position="38"/>
    </location>
</feature>
<evidence type="ECO:0000313" key="5">
    <source>
        <dbReference type="EMBL" id="MQL96391.1"/>
    </source>
</evidence>
<name>A0A843VI18_COLES</name>
<dbReference type="Proteomes" id="UP000652761">
    <property type="component" value="Unassembled WGS sequence"/>
</dbReference>
<dbReference type="InterPro" id="IPR046849">
    <property type="entry name" value="E2_motif"/>
</dbReference>
<dbReference type="InterPro" id="IPR011990">
    <property type="entry name" value="TPR-like_helical_dom_sf"/>
</dbReference>
<evidence type="ECO:0000259" key="4">
    <source>
        <dbReference type="Pfam" id="PF14432"/>
    </source>
</evidence>
<feature type="repeat" description="PPR" evidence="2">
    <location>
        <begin position="409"/>
        <end position="443"/>
    </location>
</feature>
<dbReference type="Pfam" id="PF01535">
    <property type="entry name" value="PPR"/>
    <property type="match status" value="5"/>
</dbReference>
<protein>
    <recommendedName>
        <fullName evidence="4">DYW domain-containing protein</fullName>
    </recommendedName>
</protein>
<evidence type="ECO:0000256" key="2">
    <source>
        <dbReference type="PROSITE-ProRule" id="PRU00708"/>
    </source>
</evidence>
<dbReference type="FunFam" id="1.25.40.10:FF:000417">
    <property type="entry name" value="Pentatricopeptide repeat-containing protein At4g38010"/>
    <property type="match status" value="1"/>
</dbReference>
<reference evidence="5" key="1">
    <citation type="submission" date="2017-07" db="EMBL/GenBank/DDBJ databases">
        <title>Taro Niue Genome Assembly and Annotation.</title>
        <authorList>
            <person name="Atibalentja N."/>
            <person name="Keating K."/>
            <person name="Fields C.J."/>
        </authorList>
    </citation>
    <scope>NUCLEOTIDE SEQUENCE</scope>
    <source>
        <strain evidence="5">Niue_2</strain>
        <tissue evidence="5">Leaf</tissue>
    </source>
</reference>
<dbReference type="InterPro" id="IPR046960">
    <property type="entry name" value="PPR_At4g14850-like_plant"/>
</dbReference>
<evidence type="ECO:0000256" key="3">
    <source>
        <dbReference type="SAM" id="MobiDB-lite"/>
    </source>
</evidence>
<dbReference type="InterPro" id="IPR032867">
    <property type="entry name" value="DYW_dom"/>
</dbReference>
<dbReference type="Pfam" id="PF20431">
    <property type="entry name" value="E_motif"/>
    <property type="match status" value="1"/>
</dbReference>
<dbReference type="GO" id="GO:0031425">
    <property type="term" value="P:chloroplast RNA processing"/>
    <property type="evidence" value="ECO:0007669"/>
    <property type="project" value="UniProtKB-ARBA"/>
</dbReference>
<dbReference type="FunFam" id="1.25.40.10:FF:000470">
    <property type="entry name" value="Pentatricopeptide repeat-containing protein At5g66520"/>
    <property type="match status" value="1"/>
</dbReference>
<dbReference type="SUPFAM" id="SSF48452">
    <property type="entry name" value="TPR-like"/>
    <property type="match status" value="1"/>
</dbReference>
<organism evidence="5 6">
    <name type="scientific">Colocasia esculenta</name>
    <name type="common">Wild taro</name>
    <name type="synonym">Arum esculentum</name>
    <dbReference type="NCBI Taxonomy" id="4460"/>
    <lineage>
        <taxon>Eukaryota</taxon>
        <taxon>Viridiplantae</taxon>
        <taxon>Streptophyta</taxon>
        <taxon>Embryophyta</taxon>
        <taxon>Tracheophyta</taxon>
        <taxon>Spermatophyta</taxon>
        <taxon>Magnoliopsida</taxon>
        <taxon>Liliopsida</taxon>
        <taxon>Araceae</taxon>
        <taxon>Aroideae</taxon>
        <taxon>Colocasieae</taxon>
        <taxon>Colocasia</taxon>
    </lineage>
</organism>
<dbReference type="GO" id="GO:0003723">
    <property type="term" value="F:RNA binding"/>
    <property type="evidence" value="ECO:0007669"/>
    <property type="project" value="InterPro"/>
</dbReference>
<dbReference type="NCBIfam" id="TIGR00756">
    <property type="entry name" value="PPR"/>
    <property type="match status" value="4"/>
</dbReference>
<sequence>MQAPTSLPAISTGAAPSPRHHHPLSSHPPPGRPTSSTIHPLSLLPHCRGMEDLRAIQAGVIKSGGLHDDAHFSLSKLIEFCALSPGGDLSYALLLFNSVPEPHHFLWNTVIRGYSLSHSPVEAVVFYVRMLLAGTGPNSYTFPFLLKACTAADAIREGRQVHAQVLKLGFASDAFVHTSLITMYARNGEFHSPVEAVVFYVRMLLAGTGPNSYTFPFLLKACTAADAIREGRQVHAQVLKLGFASDAFVHTSLITMYARNGELCDARRVFDVGHLRDVVSFTALIKGYVLCGQLDVARRLFDVIPTRDVVSWNTMIAGYAQSGRFAEALYFFQEMLEAKIEPDESTMVSVLSACAQSGSIRIGTRVHHWMDECGLESNTRLANALVDMYSKCGDLETACALFDKINKRDQVSWNVMIGGYSQMRGYKETLALFRQMQLSNVEPNEVTFLNILPACAHLGALDIGIWIHCYIDRRMGKTTKRTIADTTRASLFTSLIDMYAKCGSVKSAEQVFNDMPTKKLSSWNALIAGLAMHGQADKALRYFERMTKERLQPDDITFVGVLSACSHAGLVETGQFYFDSMVKDYNISPKVHHYGCMVDLFGRAGLLKEAELLIKKMEVKADVAIWGSLLGACCVHHDVKLAEFAADHLIRLEPENTGVYALLSNVYAAAGKWDEVARVRTSLKDKGMKKVPGSSSIEVDGVLHEFLVGDKIHPQSKEIYQMLDEITTRLQLAGHVPDTSIVLYDIEDEWKEGTLCYHSEKLALAFGLITTSPGTTIRIVKNLRVCGNCHSELKLISKLYNREIITRDRSRFHHLKNGRAGTYSSSARQEMHDLSTGIPHALLTYPPRRLWTTAGEYMISRDGKGSIHGIRGLVVTGDR</sequence>
<keyword evidence="1" id="KW-0677">Repeat</keyword>
<dbReference type="AlphaFoldDB" id="A0A843VI18"/>
<dbReference type="FunFam" id="1.25.40.10:FF:000231">
    <property type="entry name" value="Pentatricopeptide repeat-containing protein chloroplastic"/>
    <property type="match status" value="1"/>
</dbReference>
<dbReference type="InterPro" id="IPR002885">
    <property type="entry name" value="PPR_rpt"/>
</dbReference>
<dbReference type="Gene3D" id="1.25.40.10">
    <property type="entry name" value="Tetratricopeptide repeat domain"/>
    <property type="match status" value="4"/>
</dbReference>
<dbReference type="EMBL" id="NMUH01001912">
    <property type="protein sequence ID" value="MQL96391.1"/>
    <property type="molecule type" value="Genomic_DNA"/>
</dbReference>
<gene>
    <name evidence="5" type="ORF">Taro_029064</name>
</gene>
<dbReference type="PROSITE" id="PS51375">
    <property type="entry name" value="PPR"/>
    <property type="match status" value="4"/>
</dbReference>
<dbReference type="FunFam" id="1.25.40.10:FF:000348">
    <property type="entry name" value="Pentatricopeptide repeat-containing protein chloroplastic"/>
    <property type="match status" value="1"/>
</dbReference>
<proteinExistence type="predicted"/>
<dbReference type="OrthoDB" id="185373at2759"/>
<evidence type="ECO:0000313" key="6">
    <source>
        <dbReference type="Proteomes" id="UP000652761"/>
    </source>
</evidence>
<feature type="repeat" description="PPR" evidence="2">
    <location>
        <begin position="308"/>
        <end position="342"/>
    </location>
</feature>
<dbReference type="PANTHER" id="PTHR47926">
    <property type="entry name" value="PENTATRICOPEPTIDE REPEAT-CONTAINING PROTEIN"/>
    <property type="match status" value="1"/>
</dbReference>
<dbReference type="Pfam" id="PF20430">
    <property type="entry name" value="Eplus_motif"/>
    <property type="match status" value="1"/>
</dbReference>